<name>A0ABD5S0X1_9EURY</name>
<feature type="compositionally biased region" description="Pro residues" evidence="1">
    <location>
        <begin position="62"/>
        <end position="71"/>
    </location>
</feature>
<proteinExistence type="predicted"/>
<evidence type="ECO:0000313" key="2">
    <source>
        <dbReference type="EMBL" id="MFC6725324.1"/>
    </source>
</evidence>
<reference evidence="2 3" key="1">
    <citation type="journal article" date="2019" name="Int. J. Syst. Evol. Microbiol.">
        <title>The Global Catalogue of Microorganisms (GCM) 10K type strain sequencing project: providing services to taxonomists for standard genome sequencing and annotation.</title>
        <authorList>
            <consortium name="The Broad Institute Genomics Platform"/>
            <consortium name="The Broad Institute Genome Sequencing Center for Infectious Disease"/>
            <person name="Wu L."/>
            <person name="Ma J."/>
        </authorList>
    </citation>
    <scope>NUCLEOTIDE SEQUENCE [LARGE SCALE GENOMIC DNA]</scope>
    <source>
        <strain evidence="2 3">NBRC 111368</strain>
    </source>
</reference>
<feature type="compositionally biased region" description="Polar residues" evidence="1">
    <location>
        <begin position="1"/>
        <end position="10"/>
    </location>
</feature>
<accession>A0ABD5S0X1</accession>
<dbReference type="Proteomes" id="UP001596328">
    <property type="component" value="Unassembled WGS sequence"/>
</dbReference>
<comment type="caution">
    <text evidence="2">The sequence shown here is derived from an EMBL/GenBank/DDBJ whole genome shotgun (WGS) entry which is preliminary data.</text>
</comment>
<dbReference type="EMBL" id="JBHSWU010000476">
    <property type="protein sequence ID" value="MFC6725324.1"/>
    <property type="molecule type" value="Genomic_DNA"/>
</dbReference>
<evidence type="ECO:0000313" key="3">
    <source>
        <dbReference type="Proteomes" id="UP001596328"/>
    </source>
</evidence>
<gene>
    <name evidence="2" type="ORF">ACFQE1_13280</name>
</gene>
<keyword evidence="3" id="KW-1185">Reference proteome</keyword>
<organism evidence="2 3">
    <name type="scientific">Halobium palmae</name>
    <dbReference type="NCBI Taxonomy" id="1776492"/>
    <lineage>
        <taxon>Archaea</taxon>
        <taxon>Methanobacteriati</taxon>
        <taxon>Methanobacteriota</taxon>
        <taxon>Stenosarchaea group</taxon>
        <taxon>Halobacteria</taxon>
        <taxon>Halobacteriales</taxon>
        <taxon>Haloferacaceae</taxon>
        <taxon>Halobium</taxon>
    </lineage>
</organism>
<feature type="region of interest" description="Disordered" evidence="1">
    <location>
        <begin position="1"/>
        <end position="71"/>
    </location>
</feature>
<evidence type="ECO:0000256" key="1">
    <source>
        <dbReference type="SAM" id="MobiDB-lite"/>
    </source>
</evidence>
<protein>
    <submittedName>
        <fullName evidence="2">Uncharacterized protein</fullName>
    </submittedName>
</protein>
<feature type="compositionally biased region" description="Acidic residues" evidence="1">
    <location>
        <begin position="21"/>
        <end position="30"/>
    </location>
</feature>
<dbReference type="AlphaFoldDB" id="A0ABD5S0X1"/>
<sequence length="71" mass="7312">MTNAVVSSTGIDGWRQMATDGDPESTDCDPESTRDTGDASGGVGSVTSRDDVPVRPTGPFSDPEPIPSNSQ</sequence>